<dbReference type="InterPro" id="IPR000157">
    <property type="entry name" value="TIR_dom"/>
</dbReference>
<dbReference type="EMBL" id="VMNK01000006">
    <property type="protein sequence ID" value="TVO57694.1"/>
    <property type="molecule type" value="Genomic_DNA"/>
</dbReference>
<evidence type="ECO:0000259" key="2">
    <source>
        <dbReference type="PROSITE" id="PS50104"/>
    </source>
</evidence>
<organism evidence="3 4">
    <name type="scientific">Denitromonas halophila</name>
    <dbReference type="NCBI Taxonomy" id="1629404"/>
    <lineage>
        <taxon>Bacteria</taxon>
        <taxon>Pseudomonadati</taxon>
        <taxon>Pseudomonadota</taxon>
        <taxon>Betaproteobacteria</taxon>
        <taxon>Rhodocyclales</taxon>
        <taxon>Zoogloeaceae</taxon>
        <taxon>Denitromonas</taxon>
    </lineage>
</organism>
<proteinExistence type="predicted"/>
<dbReference type="GO" id="GO:0007165">
    <property type="term" value="P:signal transduction"/>
    <property type="evidence" value="ECO:0007669"/>
    <property type="project" value="InterPro"/>
</dbReference>
<evidence type="ECO:0000256" key="1">
    <source>
        <dbReference type="SAM" id="Phobius"/>
    </source>
</evidence>
<keyword evidence="1" id="KW-1133">Transmembrane helix</keyword>
<dbReference type="Gene3D" id="3.40.50.10140">
    <property type="entry name" value="Toll/interleukin-1 receptor homology (TIR) domain"/>
    <property type="match status" value="1"/>
</dbReference>
<dbReference type="OrthoDB" id="574237at2"/>
<dbReference type="SUPFAM" id="SSF52200">
    <property type="entry name" value="Toll/Interleukin receptor TIR domain"/>
    <property type="match status" value="1"/>
</dbReference>
<accession>A0A557QXQ1</accession>
<keyword evidence="4" id="KW-1185">Reference proteome</keyword>
<name>A0A557QXQ1_9RHOO</name>
<dbReference type="Pfam" id="PF13676">
    <property type="entry name" value="TIR_2"/>
    <property type="match status" value="1"/>
</dbReference>
<keyword evidence="1" id="KW-0472">Membrane</keyword>
<evidence type="ECO:0000313" key="4">
    <source>
        <dbReference type="Proteomes" id="UP000319502"/>
    </source>
</evidence>
<dbReference type="InterPro" id="IPR035897">
    <property type="entry name" value="Toll_tir_struct_dom_sf"/>
</dbReference>
<reference evidence="3 4" key="1">
    <citation type="submission" date="2019-07" db="EMBL/GenBank/DDBJ databases">
        <title>The pathways for chlorine oxyanion respiration interact through the shared metabolite chlorate.</title>
        <authorList>
            <person name="Barnum T.P."/>
            <person name="Cheng Y."/>
            <person name="Hill K.A."/>
            <person name="Lucas L.N."/>
            <person name="Carlson H.K."/>
            <person name="Coates J.D."/>
        </authorList>
    </citation>
    <scope>NUCLEOTIDE SEQUENCE [LARGE SCALE GENOMIC DNA]</scope>
    <source>
        <strain evidence="3 4">SFB-3</strain>
    </source>
</reference>
<dbReference type="Proteomes" id="UP000319502">
    <property type="component" value="Unassembled WGS sequence"/>
</dbReference>
<evidence type="ECO:0000313" key="3">
    <source>
        <dbReference type="EMBL" id="TVO57694.1"/>
    </source>
</evidence>
<gene>
    <name evidence="3" type="ORF">FHP91_08475</name>
</gene>
<comment type="caution">
    <text evidence="3">The sequence shown here is derived from an EMBL/GenBank/DDBJ whole genome shotgun (WGS) entry which is preliminary data.</text>
</comment>
<feature type="transmembrane region" description="Helical" evidence="1">
    <location>
        <begin position="223"/>
        <end position="241"/>
    </location>
</feature>
<dbReference type="AlphaFoldDB" id="A0A557QXQ1"/>
<feature type="domain" description="TIR" evidence="2">
    <location>
        <begin position="17"/>
        <end position="168"/>
    </location>
</feature>
<keyword evidence="3" id="KW-0675">Receptor</keyword>
<dbReference type="PROSITE" id="PS50104">
    <property type="entry name" value="TIR"/>
    <property type="match status" value="1"/>
</dbReference>
<sequence>MLTARLGPGGSGCYAAAMASIFISYRRDDSQGFAGRLDDDLSERFGDAQVFRDREIPAGSDFARHLEDRLNAAEVVLVVIGRGWIDQRDAEGRLRLDSPDDWVRMEIERALARDVPIVPVLVGGATMPWPDQLPDSLAPLAGRQAFSVSDQRWSEDIDALAMQLSRVSPELTRQLKSRSGNGERDLFDVLRERVNDAARTAANGEHGGNGGFARWAAGRLGKLFGATVSLAVIYILVRALGGNEVNRMLDRVIAITVEQIKVLF</sequence>
<protein>
    <submittedName>
        <fullName evidence="3">Toll/interleukin-1 receptor domain-containing protein</fullName>
    </submittedName>
</protein>
<keyword evidence="1" id="KW-0812">Transmembrane</keyword>